<protein>
    <submittedName>
        <fullName evidence="4">HIT domain-containing protein</fullName>
    </submittedName>
</protein>
<dbReference type="PROSITE" id="PS51084">
    <property type="entry name" value="HIT_2"/>
    <property type="match status" value="1"/>
</dbReference>
<dbReference type="Pfam" id="PF01230">
    <property type="entry name" value="HIT"/>
    <property type="match status" value="1"/>
</dbReference>
<feature type="region of interest" description="Disordered" evidence="2">
    <location>
        <begin position="128"/>
        <end position="157"/>
    </location>
</feature>
<evidence type="ECO:0000259" key="3">
    <source>
        <dbReference type="PROSITE" id="PS51084"/>
    </source>
</evidence>
<evidence type="ECO:0000313" key="5">
    <source>
        <dbReference type="Proteomes" id="UP000683310"/>
    </source>
</evidence>
<gene>
    <name evidence="4" type="ORF">KHQ06_11950</name>
</gene>
<organism evidence="4 5">
    <name type="scientific">Nocardia tengchongensis</name>
    <dbReference type="NCBI Taxonomy" id="2055889"/>
    <lineage>
        <taxon>Bacteria</taxon>
        <taxon>Bacillati</taxon>
        <taxon>Actinomycetota</taxon>
        <taxon>Actinomycetes</taxon>
        <taxon>Mycobacteriales</taxon>
        <taxon>Nocardiaceae</taxon>
        <taxon>Nocardia</taxon>
    </lineage>
</organism>
<evidence type="ECO:0000256" key="1">
    <source>
        <dbReference type="PROSITE-ProRule" id="PRU00464"/>
    </source>
</evidence>
<dbReference type="Proteomes" id="UP000683310">
    <property type="component" value="Chromosome"/>
</dbReference>
<sequence>MPNPDPTPIDYRVDSIGAARQGTNPDVLARMQTGWAVIGSNQHLPGYCLLIHDGTADHLSDLPRPARLAFMHDLILLGEAVEQACRTTDPAFWRINYEVLGNSWPHLHAHIHPRYLWEPDHLRTGPIHLYGPTRPIPRTPPRPAKRPPARRNHKSTE</sequence>
<dbReference type="SUPFAM" id="SSF54197">
    <property type="entry name" value="HIT-like"/>
    <property type="match status" value="1"/>
</dbReference>
<feature type="compositionally biased region" description="Basic residues" evidence="2">
    <location>
        <begin position="143"/>
        <end position="157"/>
    </location>
</feature>
<dbReference type="InterPro" id="IPR011146">
    <property type="entry name" value="HIT-like"/>
</dbReference>
<evidence type="ECO:0000256" key="2">
    <source>
        <dbReference type="SAM" id="MobiDB-lite"/>
    </source>
</evidence>
<feature type="domain" description="HIT" evidence="3">
    <location>
        <begin position="15"/>
        <end position="123"/>
    </location>
</feature>
<feature type="short sequence motif" description="Histidine triad motif" evidence="1">
    <location>
        <begin position="106"/>
        <end position="110"/>
    </location>
</feature>
<reference evidence="4 5" key="1">
    <citation type="submission" date="2021-04" db="EMBL/GenBank/DDBJ databases">
        <title>Nocardia tengchongensis.</title>
        <authorList>
            <person name="Zhuang k."/>
            <person name="Ran Y."/>
            <person name="Li W."/>
        </authorList>
    </citation>
    <scope>NUCLEOTIDE SEQUENCE [LARGE SCALE GENOMIC DNA]</scope>
    <source>
        <strain evidence="4 5">CFH S0057</strain>
    </source>
</reference>
<dbReference type="InterPro" id="IPR036265">
    <property type="entry name" value="HIT-like_sf"/>
</dbReference>
<evidence type="ECO:0000313" key="4">
    <source>
        <dbReference type="EMBL" id="QVI23520.1"/>
    </source>
</evidence>
<keyword evidence="5" id="KW-1185">Reference proteome</keyword>
<dbReference type="EMBL" id="CP074371">
    <property type="protein sequence ID" value="QVI23520.1"/>
    <property type="molecule type" value="Genomic_DNA"/>
</dbReference>
<name>A0ABX8CYH2_9NOCA</name>
<proteinExistence type="predicted"/>
<accession>A0ABX8CYH2</accession>
<dbReference type="Gene3D" id="3.30.428.10">
    <property type="entry name" value="HIT-like"/>
    <property type="match status" value="1"/>
</dbReference>